<dbReference type="PANTHER" id="PTHR12110">
    <property type="entry name" value="HYDROXYPYRUVATE ISOMERASE"/>
    <property type="match status" value="1"/>
</dbReference>
<dbReference type="Gene3D" id="3.20.20.150">
    <property type="entry name" value="Divalent-metal-dependent TIM barrel enzymes"/>
    <property type="match status" value="1"/>
</dbReference>
<keyword evidence="3" id="KW-0413">Isomerase</keyword>
<accession>A0ABS7SBK6</accession>
<protein>
    <submittedName>
        <fullName evidence="3">Sugar phosphate isomerase/epimerase</fullName>
    </submittedName>
</protein>
<dbReference type="InterPro" id="IPR050312">
    <property type="entry name" value="IolE/XylAMocC-like"/>
</dbReference>
<evidence type="ECO:0000313" key="4">
    <source>
        <dbReference type="Proteomes" id="UP000826651"/>
    </source>
</evidence>
<dbReference type="PANTHER" id="PTHR12110:SF41">
    <property type="entry name" value="INOSOSE DEHYDRATASE"/>
    <property type="match status" value="1"/>
</dbReference>
<keyword evidence="4" id="KW-1185">Reference proteome</keyword>
<evidence type="ECO:0000256" key="1">
    <source>
        <dbReference type="ARBA" id="ARBA00023277"/>
    </source>
</evidence>
<organism evidence="3 4">
    <name type="scientific">Occultella gossypii</name>
    <dbReference type="NCBI Taxonomy" id="2800820"/>
    <lineage>
        <taxon>Bacteria</taxon>
        <taxon>Bacillati</taxon>
        <taxon>Actinomycetota</taxon>
        <taxon>Actinomycetes</taxon>
        <taxon>Micrococcales</taxon>
        <taxon>Ruaniaceae</taxon>
        <taxon>Occultella</taxon>
    </lineage>
</organism>
<dbReference type="EMBL" id="JAGSHT010000015">
    <property type="protein sequence ID" value="MBZ2197734.1"/>
    <property type="molecule type" value="Genomic_DNA"/>
</dbReference>
<proteinExistence type="predicted"/>
<dbReference type="InterPro" id="IPR036237">
    <property type="entry name" value="Xyl_isomerase-like_sf"/>
</dbReference>
<evidence type="ECO:0000313" key="3">
    <source>
        <dbReference type="EMBL" id="MBZ2197734.1"/>
    </source>
</evidence>
<dbReference type="SUPFAM" id="SSF51658">
    <property type="entry name" value="Xylose isomerase-like"/>
    <property type="match status" value="1"/>
</dbReference>
<comment type="caution">
    <text evidence="3">The sequence shown here is derived from an EMBL/GenBank/DDBJ whole genome shotgun (WGS) entry which is preliminary data.</text>
</comment>
<gene>
    <name evidence="3" type="ORF">KCQ71_16350</name>
</gene>
<dbReference type="Pfam" id="PF01261">
    <property type="entry name" value="AP_endonuc_2"/>
    <property type="match status" value="1"/>
</dbReference>
<dbReference type="GO" id="GO:0016853">
    <property type="term" value="F:isomerase activity"/>
    <property type="evidence" value="ECO:0007669"/>
    <property type="project" value="UniProtKB-KW"/>
</dbReference>
<feature type="domain" description="Xylose isomerase-like TIM barrel" evidence="2">
    <location>
        <begin position="17"/>
        <end position="236"/>
    </location>
</feature>
<sequence>MMLKDKVSELGAYDTLARISDIGYHAVEVSQIPMNEANVAEMARARTELGVDFGALSTSLDAGPEGSADALTSDFDKIVADAKTLGASNLRIGMLPLALLESLDQVLDFCRRSDEQALRLAEHGITLYYHNHHIEFMKFDGRSLLDIINETAPNMRLELDVHWVQRGGNDPVRTLRKYADRADLVHLKDYRIGALAPEAFKALAEGDRGTFMKAFSEVVQFAEVGEGTLDFKAIVDQSVANGVKYMFVEQDQLYGRDVLDALKISHDNLVDLGFADLF</sequence>
<dbReference type="InterPro" id="IPR013022">
    <property type="entry name" value="Xyl_isomerase-like_TIM-brl"/>
</dbReference>
<evidence type="ECO:0000259" key="2">
    <source>
        <dbReference type="Pfam" id="PF01261"/>
    </source>
</evidence>
<keyword evidence="1" id="KW-0119">Carbohydrate metabolism</keyword>
<name>A0ABS7SBK6_9MICO</name>
<dbReference type="Proteomes" id="UP000826651">
    <property type="component" value="Unassembled WGS sequence"/>
</dbReference>
<reference evidence="3 4" key="1">
    <citation type="submission" date="2021-04" db="EMBL/GenBank/DDBJ databases">
        <title>Ruania sp. nov., isolated from sandy soil of mangrove forest.</title>
        <authorList>
            <person name="Ge X."/>
            <person name="Huang R."/>
            <person name="Liu W."/>
        </authorList>
    </citation>
    <scope>NUCLEOTIDE SEQUENCE [LARGE SCALE GENOMIC DNA]</scope>
    <source>
        <strain evidence="3 4">N2-46</strain>
    </source>
</reference>